<dbReference type="RefSeq" id="XP_056843250.1">
    <property type="nucleotide sequence ID" value="XM_056987270.1"/>
</dbReference>
<evidence type="ECO:0000256" key="1">
    <source>
        <dbReference type="SAM" id="MobiDB-lite"/>
    </source>
</evidence>
<accession>A0A9W3BVD2</accession>
<dbReference type="PANTHER" id="PTHR37610">
    <property type="entry name" value="CCHC-TYPE DOMAIN-CONTAINING PROTEIN"/>
    <property type="match status" value="1"/>
</dbReference>
<organism evidence="3 4">
    <name type="scientific">Raphanus sativus</name>
    <name type="common">Radish</name>
    <name type="synonym">Raphanus raphanistrum var. sativus</name>
    <dbReference type="NCBI Taxonomy" id="3726"/>
    <lineage>
        <taxon>Eukaryota</taxon>
        <taxon>Viridiplantae</taxon>
        <taxon>Streptophyta</taxon>
        <taxon>Embryophyta</taxon>
        <taxon>Tracheophyta</taxon>
        <taxon>Spermatophyta</taxon>
        <taxon>Magnoliopsida</taxon>
        <taxon>eudicotyledons</taxon>
        <taxon>Gunneridae</taxon>
        <taxon>Pentapetalae</taxon>
        <taxon>rosids</taxon>
        <taxon>malvids</taxon>
        <taxon>Brassicales</taxon>
        <taxon>Brassicaceae</taxon>
        <taxon>Brassiceae</taxon>
        <taxon>Raphanus</taxon>
    </lineage>
</organism>
<dbReference type="GeneID" id="130495766"/>
<feature type="domain" description="Retrotransposon Copia-like N-terminal" evidence="2">
    <location>
        <begin position="100"/>
        <end position="144"/>
    </location>
</feature>
<dbReference type="Pfam" id="PF14244">
    <property type="entry name" value="Retrotran_gag_3"/>
    <property type="match status" value="1"/>
</dbReference>
<dbReference type="OrthoDB" id="1109369at2759"/>
<proteinExistence type="predicted"/>
<reference evidence="3" key="1">
    <citation type="journal article" date="2019" name="Database">
        <title>The radish genome database (RadishGD): an integrated information resource for radish genomics.</title>
        <authorList>
            <person name="Yu H.J."/>
            <person name="Baek S."/>
            <person name="Lee Y.J."/>
            <person name="Cho A."/>
            <person name="Mun J.H."/>
        </authorList>
    </citation>
    <scope>NUCLEOTIDE SEQUENCE [LARGE SCALE GENOMIC DNA]</scope>
    <source>
        <strain evidence="3">cv. WK10039</strain>
    </source>
</reference>
<feature type="compositionally biased region" description="Low complexity" evidence="1">
    <location>
        <begin position="32"/>
        <end position="43"/>
    </location>
</feature>
<protein>
    <submittedName>
        <fullName evidence="4">Uncharacterized protein LOC130495766</fullName>
    </submittedName>
</protein>
<sequence>MVTLRRSTRRGTRVSTLVTKATNPARRTAQRSIPTSSVPDSSIPVDPSSIHMSSVPMTFPANPTVTSIPMATFPIPGLFSTESFNFDGIQYSPYYLTNGDNPGASIISETLDGMNYNTWILSITIALDAKNKLSFVDGSLPRPPETHPHYKIWSRCNSMVKSWLLNSVTKQIYGSILRFNDASEI</sequence>
<dbReference type="InterPro" id="IPR029472">
    <property type="entry name" value="Copia-like_N"/>
</dbReference>
<evidence type="ECO:0000313" key="3">
    <source>
        <dbReference type="Proteomes" id="UP000504610"/>
    </source>
</evidence>
<feature type="compositionally biased region" description="Basic residues" evidence="1">
    <location>
        <begin position="1"/>
        <end position="12"/>
    </location>
</feature>
<dbReference type="Proteomes" id="UP000504610">
    <property type="component" value="Chromosome 6"/>
</dbReference>
<evidence type="ECO:0000259" key="2">
    <source>
        <dbReference type="Pfam" id="PF14244"/>
    </source>
</evidence>
<reference evidence="4" key="2">
    <citation type="submission" date="2025-08" db="UniProtKB">
        <authorList>
            <consortium name="RefSeq"/>
        </authorList>
    </citation>
    <scope>IDENTIFICATION</scope>
    <source>
        <tissue evidence="4">Leaf</tissue>
    </source>
</reference>
<evidence type="ECO:0000313" key="4">
    <source>
        <dbReference type="RefSeq" id="XP_056843250.1"/>
    </source>
</evidence>
<dbReference type="KEGG" id="rsz:130495766"/>
<gene>
    <name evidence="4" type="primary">LOC130495766</name>
</gene>
<keyword evidence="3" id="KW-1185">Reference proteome</keyword>
<dbReference type="AlphaFoldDB" id="A0A9W3BVD2"/>
<dbReference type="PANTHER" id="PTHR37610:SF97">
    <property type="entry name" value="RETROTRANSPOSON GAG DOMAIN-CONTAINING PROTEIN"/>
    <property type="match status" value="1"/>
</dbReference>
<feature type="region of interest" description="Disordered" evidence="1">
    <location>
        <begin position="1"/>
        <end position="43"/>
    </location>
</feature>
<name>A0A9W3BVD2_RAPSA</name>